<evidence type="ECO:0000313" key="4">
    <source>
        <dbReference type="Proteomes" id="UP001295794"/>
    </source>
</evidence>
<evidence type="ECO:0000313" key="3">
    <source>
        <dbReference type="EMBL" id="CAK5277361.1"/>
    </source>
</evidence>
<dbReference type="Pfam" id="PF12937">
    <property type="entry name" value="F-box-like"/>
    <property type="match status" value="1"/>
</dbReference>
<dbReference type="AlphaFoldDB" id="A0AAD2Q196"/>
<dbReference type="Proteomes" id="UP001295794">
    <property type="component" value="Unassembled WGS sequence"/>
</dbReference>
<feature type="non-terminal residue" evidence="2">
    <location>
        <position position="275"/>
    </location>
</feature>
<keyword evidence="4" id="KW-1185">Reference proteome</keyword>
<evidence type="ECO:0000313" key="2">
    <source>
        <dbReference type="EMBL" id="CAK5264938.1"/>
    </source>
</evidence>
<name>A0AAD2Q196_9AGAR</name>
<dbReference type="InterPro" id="IPR001810">
    <property type="entry name" value="F-box_dom"/>
</dbReference>
<dbReference type="Gene3D" id="1.20.1280.50">
    <property type="match status" value="1"/>
</dbReference>
<evidence type="ECO:0000259" key="1">
    <source>
        <dbReference type="PROSITE" id="PS50181"/>
    </source>
</evidence>
<feature type="domain" description="F-box" evidence="1">
    <location>
        <begin position="1"/>
        <end position="50"/>
    </location>
</feature>
<dbReference type="PROSITE" id="PS50181">
    <property type="entry name" value="FBOX"/>
    <property type="match status" value="1"/>
</dbReference>
<dbReference type="EMBL" id="CAVNYO010000419">
    <property type="protein sequence ID" value="CAK5277361.1"/>
    <property type="molecule type" value="Genomic_DNA"/>
</dbReference>
<dbReference type="InterPro" id="IPR036047">
    <property type="entry name" value="F-box-like_dom_sf"/>
</dbReference>
<sequence length="275" mass="30324">MVILGDFPVELLASIFAHLSSDTRQLYRVSQVCRSWKEAAFGDSSLWLNITIRNTDVKHVDLVSAQLARAGQRLISMNLDLHPVVVDPQDLLAFATGLFKSNLYRCHTLKVTASSAVWRILLLSLENESFPNVGVVGITIMPPRAGLGFRGCIPLASVDGVGHLEMSGTSAIRWPFREVRCLRLTGQHAQLIDRDGHLNDWLTNGPQTLEFVDFVVPPMRLQLAQDSARISTIQELKFAALHPAKTDAGDESDCAPFFEALNTPALVTLELGVFH</sequence>
<protein>
    <recommendedName>
        <fullName evidence="1">F-box domain-containing protein</fullName>
    </recommendedName>
</protein>
<comment type="caution">
    <text evidence="2">The sequence shown here is derived from an EMBL/GenBank/DDBJ whole genome shotgun (WGS) entry which is preliminary data.</text>
</comment>
<proteinExistence type="predicted"/>
<dbReference type="SUPFAM" id="SSF81383">
    <property type="entry name" value="F-box domain"/>
    <property type="match status" value="1"/>
</dbReference>
<accession>A0AAD2Q196</accession>
<gene>
    <name evidence="3" type="ORF">MYCIT1_LOCUS26334</name>
    <name evidence="2" type="ORF">MYCIT1_LOCUS5531</name>
</gene>
<organism evidence="2 4">
    <name type="scientific">Mycena citricolor</name>
    <dbReference type="NCBI Taxonomy" id="2018698"/>
    <lineage>
        <taxon>Eukaryota</taxon>
        <taxon>Fungi</taxon>
        <taxon>Dikarya</taxon>
        <taxon>Basidiomycota</taxon>
        <taxon>Agaricomycotina</taxon>
        <taxon>Agaricomycetes</taxon>
        <taxon>Agaricomycetidae</taxon>
        <taxon>Agaricales</taxon>
        <taxon>Marasmiineae</taxon>
        <taxon>Mycenaceae</taxon>
        <taxon>Mycena</taxon>
    </lineage>
</organism>
<dbReference type="EMBL" id="CAVNYO010000076">
    <property type="protein sequence ID" value="CAK5264938.1"/>
    <property type="molecule type" value="Genomic_DNA"/>
</dbReference>
<reference evidence="2" key="1">
    <citation type="submission" date="2023-11" db="EMBL/GenBank/DDBJ databases">
        <authorList>
            <person name="De Vega J J."/>
            <person name="De Vega J J."/>
        </authorList>
    </citation>
    <scope>NUCLEOTIDE SEQUENCE</scope>
</reference>